<evidence type="ECO:0000256" key="1">
    <source>
        <dbReference type="ARBA" id="ARBA00010641"/>
    </source>
</evidence>
<keyword evidence="9" id="KW-1185">Reference proteome</keyword>
<dbReference type="Gene3D" id="1.10.10.10">
    <property type="entry name" value="Winged helix-like DNA-binding domain superfamily/Winged helix DNA-binding domain"/>
    <property type="match status" value="1"/>
</dbReference>
<dbReference type="Gene3D" id="1.10.1740.10">
    <property type="match status" value="1"/>
</dbReference>
<organism evidence="8 9">
    <name type="scientific">Actinomadura harenae</name>
    <dbReference type="NCBI Taxonomy" id="2483351"/>
    <lineage>
        <taxon>Bacteria</taxon>
        <taxon>Bacillati</taxon>
        <taxon>Actinomycetota</taxon>
        <taxon>Actinomycetes</taxon>
        <taxon>Streptosporangiales</taxon>
        <taxon>Thermomonosporaceae</taxon>
        <taxon>Actinomadura</taxon>
    </lineage>
</organism>
<evidence type="ECO:0000256" key="3">
    <source>
        <dbReference type="ARBA" id="ARBA00023082"/>
    </source>
</evidence>
<evidence type="ECO:0000313" key="9">
    <source>
        <dbReference type="Proteomes" id="UP000282674"/>
    </source>
</evidence>
<dbReference type="InterPro" id="IPR007627">
    <property type="entry name" value="RNA_pol_sigma70_r2"/>
</dbReference>
<keyword evidence="5" id="KW-0804">Transcription</keyword>
<feature type="domain" description="RNA polymerase sigma factor 70 region 4 type 2" evidence="7">
    <location>
        <begin position="103"/>
        <end position="153"/>
    </location>
</feature>
<dbReference type="Proteomes" id="UP000282674">
    <property type="component" value="Unassembled WGS sequence"/>
</dbReference>
<dbReference type="CDD" id="cd06171">
    <property type="entry name" value="Sigma70_r4"/>
    <property type="match status" value="1"/>
</dbReference>
<evidence type="ECO:0000313" key="8">
    <source>
        <dbReference type="EMBL" id="RMI40567.1"/>
    </source>
</evidence>
<proteinExistence type="inferred from homology"/>
<accession>A0A3M2LT30</accession>
<dbReference type="InterPro" id="IPR013324">
    <property type="entry name" value="RNA_pol_sigma_r3/r4-like"/>
</dbReference>
<dbReference type="OrthoDB" id="2046835at2"/>
<dbReference type="InterPro" id="IPR039425">
    <property type="entry name" value="RNA_pol_sigma-70-like"/>
</dbReference>
<gene>
    <name evidence="8" type="ORF">EBO15_25905</name>
</gene>
<reference evidence="8 9" key="1">
    <citation type="submission" date="2018-10" db="EMBL/GenBank/DDBJ databases">
        <title>Isolation from soil.</title>
        <authorList>
            <person name="Hu J."/>
        </authorList>
    </citation>
    <scope>NUCLEOTIDE SEQUENCE [LARGE SCALE GENOMIC DNA]</scope>
    <source>
        <strain evidence="8 9">NEAU-Ht49</strain>
    </source>
</reference>
<comment type="similarity">
    <text evidence="1">Belongs to the sigma-70 factor family. ECF subfamily.</text>
</comment>
<evidence type="ECO:0000256" key="5">
    <source>
        <dbReference type="ARBA" id="ARBA00023163"/>
    </source>
</evidence>
<dbReference type="NCBIfam" id="TIGR02937">
    <property type="entry name" value="sigma70-ECF"/>
    <property type="match status" value="1"/>
</dbReference>
<dbReference type="InterPro" id="IPR014284">
    <property type="entry name" value="RNA_pol_sigma-70_dom"/>
</dbReference>
<dbReference type="GO" id="GO:0006352">
    <property type="term" value="P:DNA-templated transcription initiation"/>
    <property type="evidence" value="ECO:0007669"/>
    <property type="project" value="InterPro"/>
</dbReference>
<dbReference type="Pfam" id="PF04542">
    <property type="entry name" value="Sigma70_r2"/>
    <property type="match status" value="1"/>
</dbReference>
<dbReference type="AlphaFoldDB" id="A0A3M2LT30"/>
<dbReference type="Pfam" id="PF08281">
    <property type="entry name" value="Sigma70_r4_2"/>
    <property type="match status" value="1"/>
</dbReference>
<protein>
    <submittedName>
        <fullName evidence="8">Sigma-70 family RNA polymerase sigma factor</fullName>
    </submittedName>
</protein>
<evidence type="ECO:0000256" key="2">
    <source>
        <dbReference type="ARBA" id="ARBA00023015"/>
    </source>
</evidence>
<dbReference type="PANTHER" id="PTHR43133:SF50">
    <property type="entry name" value="ECF RNA POLYMERASE SIGMA FACTOR SIGM"/>
    <property type="match status" value="1"/>
</dbReference>
<dbReference type="RefSeq" id="WP_122197047.1">
    <property type="nucleotide sequence ID" value="NZ_JBHSKC010000005.1"/>
</dbReference>
<dbReference type="SUPFAM" id="SSF88659">
    <property type="entry name" value="Sigma3 and sigma4 domains of RNA polymerase sigma factors"/>
    <property type="match status" value="1"/>
</dbReference>
<dbReference type="GO" id="GO:0016987">
    <property type="term" value="F:sigma factor activity"/>
    <property type="evidence" value="ECO:0007669"/>
    <property type="project" value="UniProtKB-KW"/>
</dbReference>
<dbReference type="InterPro" id="IPR013325">
    <property type="entry name" value="RNA_pol_sigma_r2"/>
</dbReference>
<dbReference type="GO" id="GO:0003677">
    <property type="term" value="F:DNA binding"/>
    <property type="evidence" value="ECO:0007669"/>
    <property type="project" value="UniProtKB-KW"/>
</dbReference>
<keyword evidence="3" id="KW-0731">Sigma factor</keyword>
<keyword evidence="2" id="KW-0805">Transcription regulation</keyword>
<comment type="caution">
    <text evidence="8">The sequence shown here is derived from an EMBL/GenBank/DDBJ whole genome shotgun (WGS) entry which is preliminary data.</text>
</comment>
<dbReference type="EMBL" id="RFFG01000052">
    <property type="protein sequence ID" value="RMI40567.1"/>
    <property type="molecule type" value="Genomic_DNA"/>
</dbReference>
<keyword evidence="4" id="KW-0238">DNA-binding</keyword>
<evidence type="ECO:0000256" key="4">
    <source>
        <dbReference type="ARBA" id="ARBA00023125"/>
    </source>
</evidence>
<dbReference type="SUPFAM" id="SSF88946">
    <property type="entry name" value="Sigma2 domain of RNA polymerase sigma factors"/>
    <property type="match status" value="1"/>
</dbReference>
<evidence type="ECO:0000259" key="7">
    <source>
        <dbReference type="Pfam" id="PF08281"/>
    </source>
</evidence>
<dbReference type="InterPro" id="IPR036388">
    <property type="entry name" value="WH-like_DNA-bd_sf"/>
</dbReference>
<name>A0A3M2LT30_9ACTN</name>
<dbReference type="PANTHER" id="PTHR43133">
    <property type="entry name" value="RNA POLYMERASE ECF-TYPE SIGMA FACTO"/>
    <property type="match status" value="1"/>
</dbReference>
<feature type="domain" description="RNA polymerase sigma-70 region 2" evidence="6">
    <location>
        <begin position="15"/>
        <end position="75"/>
    </location>
</feature>
<evidence type="ECO:0000259" key="6">
    <source>
        <dbReference type="Pfam" id="PF04542"/>
    </source>
</evidence>
<dbReference type="InterPro" id="IPR013249">
    <property type="entry name" value="RNA_pol_sigma70_r4_t2"/>
</dbReference>
<sequence length="186" mass="20526">MAVWAQTMAALADRRGAALKRYAFLLCGDDAEADDLVQEALVRAFARPGHRTEDEAEAYVRRIMLNRFLDAKRSGRVWRRVSPLLHRRDYVPDASGQVVVNADVRAALARLSPRQRACAVLRYYEDLTVAQIAAELGCREGSVKRYLSEAHQRLAELLGDGEAAHGGRTEVAARGTHAQASSAARK</sequence>